<evidence type="ECO:0000313" key="2">
    <source>
        <dbReference type="EMBL" id="GEO16216.1"/>
    </source>
</evidence>
<evidence type="ECO:0000313" key="3">
    <source>
        <dbReference type="Proteomes" id="UP000321085"/>
    </source>
</evidence>
<keyword evidence="3" id="KW-1185">Reference proteome</keyword>
<dbReference type="Proteomes" id="UP000321085">
    <property type="component" value="Unassembled WGS sequence"/>
</dbReference>
<sequence>MLVEIDETENPVIGQEHVRPGAQAADPVLDGPVPAGDAGHAPRIADFRLEEPVDHVGPVIGSWGGKAGFRSALMVERGRRINIPGGHALTQPGRRKAGGALEEA</sequence>
<evidence type="ECO:0000256" key="1">
    <source>
        <dbReference type="SAM" id="MobiDB-lite"/>
    </source>
</evidence>
<dbReference type="AlphaFoldDB" id="A0A512BW83"/>
<name>A0A512BW83_9HYPH</name>
<proteinExistence type="predicted"/>
<feature type="region of interest" description="Disordered" evidence="1">
    <location>
        <begin position="83"/>
        <end position="104"/>
    </location>
</feature>
<accession>A0A512BW83</accession>
<comment type="caution">
    <text evidence="2">The sequence shown here is derived from an EMBL/GenBank/DDBJ whole genome shotgun (WGS) entry which is preliminary data.</text>
</comment>
<protein>
    <submittedName>
        <fullName evidence="2">Uncharacterized protein</fullName>
    </submittedName>
</protein>
<gene>
    <name evidence="2" type="ORF">MAE02_39120</name>
</gene>
<dbReference type="EMBL" id="BJYU01000058">
    <property type="protein sequence ID" value="GEO16216.1"/>
    <property type="molecule type" value="Genomic_DNA"/>
</dbReference>
<feature type="region of interest" description="Disordered" evidence="1">
    <location>
        <begin position="1"/>
        <end position="40"/>
    </location>
</feature>
<organism evidence="2 3">
    <name type="scientific">Microvirga aerophila</name>
    <dbReference type="NCBI Taxonomy" id="670291"/>
    <lineage>
        <taxon>Bacteria</taxon>
        <taxon>Pseudomonadati</taxon>
        <taxon>Pseudomonadota</taxon>
        <taxon>Alphaproteobacteria</taxon>
        <taxon>Hyphomicrobiales</taxon>
        <taxon>Methylobacteriaceae</taxon>
        <taxon>Microvirga</taxon>
    </lineage>
</organism>
<reference evidence="2 3" key="1">
    <citation type="submission" date="2019-07" db="EMBL/GenBank/DDBJ databases">
        <title>Whole genome shotgun sequence of Microvirga aerophila NBRC 106136.</title>
        <authorList>
            <person name="Hosoyama A."/>
            <person name="Uohara A."/>
            <person name="Ohji S."/>
            <person name="Ichikawa N."/>
        </authorList>
    </citation>
    <scope>NUCLEOTIDE SEQUENCE [LARGE SCALE GENOMIC DNA]</scope>
    <source>
        <strain evidence="2 3">NBRC 106136</strain>
    </source>
</reference>